<dbReference type="SUPFAM" id="SSF52540">
    <property type="entry name" value="P-loop containing nucleoside triphosphate hydrolases"/>
    <property type="match status" value="1"/>
</dbReference>
<dbReference type="InterPro" id="IPR027417">
    <property type="entry name" value="P-loop_NTPase"/>
</dbReference>
<evidence type="ECO:0000313" key="2">
    <source>
        <dbReference type="EMBL" id="KAB2588383.1"/>
    </source>
</evidence>
<reference evidence="2 3" key="1">
    <citation type="submission" date="2019-09" db="EMBL/GenBank/DDBJ databases">
        <authorList>
            <person name="Liu P."/>
        </authorList>
    </citation>
    <scope>NUCLEOTIDE SEQUENCE [LARGE SCALE GENOMIC DNA]</scope>
    <source>
        <strain evidence="2 3">TRM68085</strain>
    </source>
</reference>
<dbReference type="Gene3D" id="3.40.50.300">
    <property type="entry name" value="P-loop containing nucleotide triphosphate hydrolases"/>
    <property type="match status" value="1"/>
</dbReference>
<dbReference type="RefSeq" id="WP_151513468.1">
    <property type="nucleotide sequence ID" value="NZ_VYUA01000050.1"/>
</dbReference>
<dbReference type="Pfam" id="PF13671">
    <property type="entry name" value="AAA_33"/>
    <property type="match status" value="1"/>
</dbReference>
<proteinExistence type="predicted"/>
<evidence type="ECO:0000256" key="1">
    <source>
        <dbReference type="SAM" id="MobiDB-lite"/>
    </source>
</evidence>
<sequence length="186" mass="20064">MNAHPVLTISQVLPPRQDRHSELIHPSALRHPVSTPPRHALTPARSASTRRSNREDDAGCQQASGDAAFVLHAVLEARLVRGLTSVIDATNTEAVHRGTLLDLARRFNVSAVALVVPTPLPLCLERNARRPGNRRVPDVVVLRQHADVIAALPALSREGFNRVLFADGHNHTESAGGSTHSQLVTG</sequence>
<evidence type="ECO:0000313" key="3">
    <source>
        <dbReference type="Proteomes" id="UP000326907"/>
    </source>
</evidence>
<comment type="caution">
    <text evidence="2">The sequence shown here is derived from an EMBL/GenBank/DDBJ whole genome shotgun (WGS) entry which is preliminary data.</text>
</comment>
<protein>
    <submittedName>
        <fullName evidence="2">AAA family ATPase</fullName>
    </submittedName>
</protein>
<gene>
    <name evidence="2" type="ORF">F5983_32585</name>
</gene>
<dbReference type="Proteomes" id="UP000326907">
    <property type="component" value="Unassembled WGS sequence"/>
</dbReference>
<accession>A0A5N5EEB4</accession>
<dbReference type="EMBL" id="VYUA01000050">
    <property type="protein sequence ID" value="KAB2588383.1"/>
    <property type="molecule type" value="Genomic_DNA"/>
</dbReference>
<keyword evidence="3" id="KW-1185">Reference proteome</keyword>
<feature type="region of interest" description="Disordered" evidence="1">
    <location>
        <begin position="27"/>
        <end position="60"/>
    </location>
</feature>
<name>A0A5N5EEB4_9ACTN</name>
<organism evidence="2 3">
    <name type="scientific">Streptomyces arboris</name>
    <dbReference type="NCBI Taxonomy" id="2600619"/>
    <lineage>
        <taxon>Bacteria</taxon>
        <taxon>Bacillati</taxon>
        <taxon>Actinomycetota</taxon>
        <taxon>Actinomycetes</taxon>
        <taxon>Kitasatosporales</taxon>
        <taxon>Streptomycetaceae</taxon>
        <taxon>Streptomyces</taxon>
    </lineage>
</organism>
<dbReference type="AlphaFoldDB" id="A0A5N5EEB4"/>